<name>A0A433T674_ELYCH</name>
<dbReference type="SUPFAM" id="SSF81321">
    <property type="entry name" value="Family A G protein-coupled receptor-like"/>
    <property type="match status" value="1"/>
</dbReference>
<dbReference type="PANTHER" id="PTHR34615">
    <property type="entry name" value="PX DOMAIN-CONTAINING PROTEIN"/>
    <property type="match status" value="1"/>
</dbReference>
<dbReference type="STRING" id="188477.A0A433T674"/>
<gene>
    <name evidence="2" type="ORF">EGW08_015198</name>
</gene>
<feature type="transmembrane region" description="Helical" evidence="1">
    <location>
        <begin position="55"/>
        <end position="82"/>
    </location>
</feature>
<evidence type="ECO:0000313" key="2">
    <source>
        <dbReference type="EMBL" id="RUS77041.1"/>
    </source>
</evidence>
<keyword evidence="3" id="KW-1185">Reference proteome</keyword>
<keyword evidence="1" id="KW-0812">Transmembrane</keyword>
<feature type="transmembrane region" description="Helical" evidence="1">
    <location>
        <begin position="102"/>
        <end position="121"/>
    </location>
</feature>
<dbReference type="PANTHER" id="PTHR34615:SF1">
    <property type="entry name" value="PX DOMAIN-CONTAINING PROTEIN"/>
    <property type="match status" value="1"/>
</dbReference>
<accession>A0A433T674</accession>
<evidence type="ECO:0008006" key="4">
    <source>
        <dbReference type="Google" id="ProtNLM"/>
    </source>
</evidence>
<feature type="transmembrane region" description="Helical" evidence="1">
    <location>
        <begin position="12"/>
        <end position="34"/>
    </location>
</feature>
<reference evidence="2 3" key="1">
    <citation type="submission" date="2019-01" db="EMBL/GenBank/DDBJ databases">
        <title>A draft genome assembly of the solar-powered sea slug Elysia chlorotica.</title>
        <authorList>
            <person name="Cai H."/>
            <person name="Li Q."/>
            <person name="Fang X."/>
            <person name="Li J."/>
            <person name="Curtis N.E."/>
            <person name="Altenburger A."/>
            <person name="Shibata T."/>
            <person name="Feng M."/>
            <person name="Maeda T."/>
            <person name="Schwartz J.A."/>
            <person name="Shigenobu S."/>
            <person name="Lundholm N."/>
            <person name="Nishiyama T."/>
            <person name="Yang H."/>
            <person name="Hasebe M."/>
            <person name="Li S."/>
            <person name="Pierce S.K."/>
            <person name="Wang J."/>
        </authorList>
    </citation>
    <scope>NUCLEOTIDE SEQUENCE [LARGE SCALE GENOMIC DNA]</scope>
    <source>
        <strain evidence="2">EC2010</strain>
        <tissue evidence="2">Whole organism of an adult</tissue>
    </source>
</reference>
<protein>
    <recommendedName>
        <fullName evidence="4">G-protein coupled receptors family 1 profile domain-containing protein</fullName>
    </recommendedName>
</protein>
<organism evidence="2 3">
    <name type="scientific">Elysia chlorotica</name>
    <name type="common">Eastern emerald elysia</name>
    <name type="synonym">Sea slug</name>
    <dbReference type="NCBI Taxonomy" id="188477"/>
    <lineage>
        <taxon>Eukaryota</taxon>
        <taxon>Metazoa</taxon>
        <taxon>Spiralia</taxon>
        <taxon>Lophotrochozoa</taxon>
        <taxon>Mollusca</taxon>
        <taxon>Gastropoda</taxon>
        <taxon>Heterobranchia</taxon>
        <taxon>Euthyneura</taxon>
        <taxon>Panpulmonata</taxon>
        <taxon>Sacoglossa</taxon>
        <taxon>Placobranchoidea</taxon>
        <taxon>Plakobranchidae</taxon>
        <taxon>Elysia</taxon>
    </lineage>
</organism>
<dbReference type="EMBL" id="RQTK01000615">
    <property type="protein sequence ID" value="RUS77041.1"/>
    <property type="molecule type" value="Genomic_DNA"/>
</dbReference>
<dbReference type="Proteomes" id="UP000271974">
    <property type="component" value="Unassembled WGS sequence"/>
</dbReference>
<dbReference type="OrthoDB" id="5978526at2759"/>
<proteinExistence type="predicted"/>
<evidence type="ECO:0000256" key="1">
    <source>
        <dbReference type="SAM" id="Phobius"/>
    </source>
</evidence>
<keyword evidence="1" id="KW-1133">Transmembrane helix</keyword>
<dbReference type="AlphaFoldDB" id="A0A433T674"/>
<comment type="caution">
    <text evidence="2">The sequence shown here is derived from an EMBL/GenBank/DDBJ whole genome shotgun (WGS) entry which is preliminary data.</text>
</comment>
<evidence type="ECO:0000313" key="3">
    <source>
        <dbReference type="Proteomes" id="UP000271974"/>
    </source>
</evidence>
<keyword evidence="1" id="KW-0472">Membrane</keyword>
<sequence>MRVLTFLDHLMFLYFPSLVFLLFDLGLVACACRYKRCLCRPKAADDVYWRRRAKVLTMVLVNALLYQVLVLPKAVIMCHAWLQGQWTPTPRDAADAAMVNRLLQLIFYLFFVINPVVPFFISKKFRRNACMLISRRCSKNIRMGSVTKLVEHSRNDASPVARGIGKPLLVVLNIRDHVPRGVSGYKGEAGLIATMRIFFEQRREINMQAFRRNFLEMKKGTTGLMTKNRMIYLNRLGDIAPTFKRCQADISHVASSVLHLIYRRFQGKLDTFQHRWLECNQLAMAVHDKDHFDLVSLMRMFVEQMLDFPSTTYPAKRMLYACLRMVYPNRLGDIAPTFRRCQADISHIASSVLHLIYRRFHGKLDTLQHRWLDCNQLTMACTSDHFDLMSWVRMFVDQILDFPSATYPAKRMLYACLRGFNLDNCTDEQCLQMFRFRKSDLNRLCICRDLGDFVVTLNGLKVPAIEALCIFLRRMVYPNRLGDIAPTFRRNVQQLLKKINAIARLRCTTDKVRKKWKDLSAPAIKYKSVCENKA</sequence>
<dbReference type="Gene3D" id="1.20.1070.10">
    <property type="entry name" value="Rhodopsin 7-helix transmembrane proteins"/>
    <property type="match status" value="1"/>
</dbReference>